<evidence type="ECO:0000256" key="2">
    <source>
        <dbReference type="SAM" id="SignalP"/>
    </source>
</evidence>
<proteinExistence type="predicted"/>
<evidence type="ECO:0000313" key="4">
    <source>
        <dbReference type="Ensembl" id="ENSTRUP00000064695.1"/>
    </source>
</evidence>
<feature type="compositionally biased region" description="Basic residues" evidence="1">
    <location>
        <begin position="251"/>
        <end position="261"/>
    </location>
</feature>
<protein>
    <submittedName>
        <fullName evidence="4">Nudix (nucleoside diphosphate linked moiety X)-type motif 13</fullName>
    </submittedName>
</protein>
<keyword evidence="2" id="KW-0732">Signal</keyword>
<dbReference type="PANTHER" id="PTHR11383:SF3">
    <property type="entry name" value="NAD(P)H PYROPHOSPHATASE NUDT13, MITOCHONDRIAL"/>
    <property type="match status" value="1"/>
</dbReference>
<dbReference type="Proteomes" id="UP000005226">
    <property type="component" value="Chromosome 1"/>
</dbReference>
<feature type="signal peptide" evidence="2">
    <location>
        <begin position="1"/>
        <end position="19"/>
    </location>
</feature>
<reference evidence="4" key="2">
    <citation type="submission" date="2025-08" db="UniProtKB">
        <authorList>
            <consortium name="Ensembl"/>
        </authorList>
    </citation>
    <scope>IDENTIFICATION</scope>
</reference>
<dbReference type="PANTHER" id="PTHR11383">
    <property type="entry name" value="NUCLEOSIDE DIPHOSPHATE-LINKED MOIETY X MOTIF 13"/>
    <property type="match status" value="1"/>
</dbReference>
<dbReference type="Ensembl" id="ENSTRUT00000083059.1">
    <property type="protein sequence ID" value="ENSTRUP00000064695.1"/>
    <property type="gene ID" value="ENSTRUG00000029716.1"/>
</dbReference>
<dbReference type="SUPFAM" id="SSF55811">
    <property type="entry name" value="Nudix"/>
    <property type="match status" value="1"/>
</dbReference>
<evidence type="ECO:0000256" key="1">
    <source>
        <dbReference type="SAM" id="MobiDB-lite"/>
    </source>
</evidence>
<organism evidence="4 5">
    <name type="scientific">Takifugu rubripes</name>
    <name type="common">Japanese pufferfish</name>
    <name type="synonym">Fugu rubripes</name>
    <dbReference type="NCBI Taxonomy" id="31033"/>
    <lineage>
        <taxon>Eukaryota</taxon>
        <taxon>Metazoa</taxon>
        <taxon>Chordata</taxon>
        <taxon>Craniata</taxon>
        <taxon>Vertebrata</taxon>
        <taxon>Euteleostomi</taxon>
        <taxon>Actinopterygii</taxon>
        <taxon>Neopterygii</taxon>
        <taxon>Teleostei</taxon>
        <taxon>Neoteleostei</taxon>
        <taxon>Acanthomorphata</taxon>
        <taxon>Eupercaria</taxon>
        <taxon>Tetraodontiformes</taxon>
        <taxon>Tetradontoidea</taxon>
        <taxon>Tetraodontidae</taxon>
        <taxon>Takifugu</taxon>
    </lineage>
</organism>
<feature type="chain" id="PRO_5025511949" evidence="2">
    <location>
        <begin position="20"/>
        <end position="288"/>
    </location>
</feature>
<accession>A0A674MUA3</accession>
<dbReference type="InterPro" id="IPR015797">
    <property type="entry name" value="NUDIX_hydrolase-like_dom_sf"/>
</dbReference>
<dbReference type="Gene3D" id="3.90.79.20">
    <property type="match status" value="1"/>
</dbReference>
<dbReference type="Pfam" id="PF09296">
    <property type="entry name" value="NUDIX-like"/>
    <property type="match status" value="1"/>
</dbReference>
<reference evidence="4" key="3">
    <citation type="submission" date="2025-09" db="UniProtKB">
        <authorList>
            <consortium name="Ensembl"/>
        </authorList>
    </citation>
    <scope>IDENTIFICATION</scope>
</reference>
<name>A0A674MUA3_TAKRU</name>
<reference evidence="4 5" key="1">
    <citation type="journal article" date="2011" name="Genome Biol. Evol.">
        <title>Integration of the genetic map and genome assembly of fugu facilitates insights into distinct features of genome evolution in teleosts and mammals.</title>
        <authorList>
            <person name="Kai W."/>
            <person name="Kikuchi K."/>
            <person name="Tohari S."/>
            <person name="Chew A.K."/>
            <person name="Tay A."/>
            <person name="Fujiwara A."/>
            <person name="Hosoya S."/>
            <person name="Suetake H."/>
            <person name="Naruse K."/>
            <person name="Brenner S."/>
            <person name="Suzuki Y."/>
            <person name="Venkatesh B."/>
        </authorList>
    </citation>
    <scope>NUCLEOTIDE SEQUENCE [LARGE SCALE GENOMIC DNA]</scope>
</reference>
<evidence type="ECO:0000259" key="3">
    <source>
        <dbReference type="Pfam" id="PF09296"/>
    </source>
</evidence>
<dbReference type="InterPro" id="IPR015375">
    <property type="entry name" value="NADH_PPase-like_N"/>
</dbReference>
<sequence length="288" mass="32102">RRMVVIFILTFTFFWGSRLWLFSCPLKEDDDVCAEALQHAQIFLFHRLSPLLQRTWWGTCCKHTEHIRAILERLGSDEAKLKESVLIGCSEQNQVQFCLDVGKPSWELVNWSPLAFLGLRLVCRRTGPGVALEEALDGTFVDLKKGFFDLRRSEAPLLAKAQALLRWHLTTGFCSATGRPTCPNQAGSQRVGGGGGTIYYPPGRSMSPVVIVLVSDGKRCLLGRQPSFPPRDVKGLWSRGHAPPPMAAPQTRHRKPPHHRVGGASAMQPEGGLVQMVLPHWPLRVLSQ</sequence>
<dbReference type="GeneTree" id="ENSGT00940000158879"/>
<feature type="domain" description="NADH pyrophosphatase-like N-terminal" evidence="3">
    <location>
        <begin position="40"/>
        <end position="167"/>
    </location>
</feature>
<evidence type="ECO:0000313" key="5">
    <source>
        <dbReference type="Proteomes" id="UP000005226"/>
    </source>
</evidence>
<dbReference type="AlphaFoldDB" id="A0A674MUA3"/>
<keyword evidence="5" id="KW-1185">Reference proteome</keyword>
<dbReference type="InParanoid" id="A0A674MUA3"/>
<dbReference type="GO" id="GO:0016787">
    <property type="term" value="F:hydrolase activity"/>
    <property type="evidence" value="ECO:0007669"/>
    <property type="project" value="InterPro"/>
</dbReference>
<feature type="region of interest" description="Disordered" evidence="1">
    <location>
        <begin position="232"/>
        <end position="264"/>
    </location>
</feature>